<protein>
    <submittedName>
        <fullName evidence="1">Uncharacterized protein</fullName>
    </submittedName>
</protein>
<comment type="caution">
    <text evidence="1">The sequence shown here is derived from an EMBL/GenBank/DDBJ whole genome shotgun (WGS) entry which is preliminary data.</text>
</comment>
<accession>A0A6L6QA75</accession>
<reference evidence="1 2" key="1">
    <citation type="submission" date="2019-11" db="EMBL/GenBank/DDBJ databases">
        <title>Type strains purchased from KCTC, JCM and DSMZ.</title>
        <authorList>
            <person name="Lu H."/>
        </authorList>
    </citation>
    <scope>NUCLEOTIDE SEQUENCE [LARGE SCALE GENOMIC DNA]</scope>
    <source>
        <strain evidence="1 2">KCTC 42409</strain>
    </source>
</reference>
<sequence>MQPDIVGLLEGAPGCGKVVFGQRRVAVAFKTVGAAPRFQQARLHRVPFVGAGAQG</sequence>
<gene>
    <name evidence="1" type="ORF">GM668_30315</name>
</gene>
<evidence type="ECO:0000313" key="2">
    <source>
        <dbReference type="Proteomes" id="UP000484015"/>
    </source>
</evidence>
<dbReference type="AlphaFoldDB" id="A0A6L6QA75"/>
<dbReference type="EMBL" id="WNLA01000082">
    <property type="protein sequence ID" value="MTW06369.1"/>
    <property type="molecule type" value="Genomic_DNA"/>
</dbReference>
<organism evidence="1 2">
    <name type="scientific">Pseudoduganella ginsengisoli</name>
    <dbReference type="NCBI Taxonomy" id="1462440"/>
    <lineage>
        <taxon>Bacteria</taxon>
        <taxon>Pseudomonadati</taxon>
        <taxon>Pseudomonadota</taxon>
        <taxon>Betaproteobacteria</taxon>
        <taxon>Burkholderiales</taxon>
        <taxon>Oxalobacteraceae</taxon>
        <taxon>Telluria group</taxon>
        <taxon>Pseudoduganella</taxon>
    </lineage>
</organism>
<keyword evidence="2" id="KW-1185">Reference proteome</keyword>
<evidence type="ECO:0000313" key="1">
    <source>
        <dbReference type="EMBL" id="MTW06369.1"/>
    </source>
</evidence>
<proteinExistence type="predicted"/>
<name>A0A6L6QA75_9BURK</name>
<dbReference type="Proteomes" id="UP000484015">
    <property type="component" value="Unassembled WGS sequence"/>
</dbReference>
<feature type="non-terminal residue" evidence="1">
    <location>
        <position position="55"/>
    </location>
</feature>